<feature type="compositionally biased region" description="Basic and acidic residues" evidence="11">
    <location>
        <begin position="110"/>
        <end position="121"/>
    </location>
</feature>
<dbReference type="KEGG" id="mff:MFFC18_08320"/>
<feature type="transmembrane region" description="Helical" evidence="12">
    <location>
        <begin position="149"/>
        <end position="171"/>
    </location>
</feature>
<dbReference type="InterPro" id="IPR036034">
    <property type="entry name" value="PDZ_sf"/>
</dbReference>
<accession>A0A5B9PD57</accession>
<feature type="domain" description="PDZ" evidence="13">
    <location>
        <begin position="346"/>
        <end position="394"/>
    </location>
</feature>
<dbReference type="InterPro" id="IPR008915">
    <property type="entry name" value="Peptidase_M50"/>
</dbReference>
<feature type="transmembrane region" description="Helical" evidence="12">
    <location>
        <begin position="629"/>
        <end position="652"/>
    </location>
</feature>
<organism evidence="14 15">
    <name type="scientific">Mariniblastus fucicola</name>
    <dbReference type="NCBI Taxonomy" id="980251"/>
    <lineage>
        <taxon>Bacteria</taxon>
        <taxon>Pseudomonadati</taxon>
        <taxon>Planctomycetota</taxon>
        <taxon>Planctomycetia</taxon>
        <taxon>Pirellulales</taxon>
        <taxon>Pirellulaceae</taxon>
        <taxon>Mariniblastus</taxon>
    </lineage>
</organism>
<dbReference type="EC" id="3.4.24.-" evidence="14"/>
<protein>
    <submittedName>
        <fullName evidence="14">Zinc metalloprotease</fullName>
        <ecNumber evidence="14">3.4.24.-</ecNumber>
    </submittedName>
</protein>
<comment type="similarity">
    <text evidence="3">Belongs to the peptidase M50B family.</text>
</comment>
<evidence type="ECO:0000256" key="9">
    <source>
        <dbReference type="ARBA" id="ARBA00023049"/>
    </source>
</evidence>
<comment type="subcellular location">
    <subcellularLocation>
        <location evidence="2">Membrane</location>
        <topology evidence="2">Multi-pass membrane protein</topology>
    </subcellularLocation>
</comment>
<feature type="transmembrane region" description="Helical" evidence="12">
    <location>
        <begin position="673"/>
        <end position="695"/>
    </location>
</feature>
<dbReference type="PANTHER" id="PTHR42837:SF2">
    <property type="entry name" value="MEMBRANE METALLOPROTEASE ARASP2, CHLOROPLASTIC-RELATED"/>
    <property type="match status" value="1"/>
</dbReference>
<dbReference type="InterPro" id="IPR001478">
    <property type="entry name" value="PDZ"/>
</dbReference>
<evidence type="ECO:0000313" key="14">
    <source>
        <dbReference type="EMBL" id="QEG20981.1"/>
    </source>
</evidence>
<keyword evidence="6 14" id="KW-0378">Hydrolase</keyword>
<evidence type="ECO:0000259" key="13">
    <source>
        <dbReference type="PROSITE" id="PS50106"/>
    </source>
</evidence>
<keyword evidence="9 14" id="KW-0482">Metalloprotease</keyword>
<dbReference type="STRING" id="980251.GCA_001642875_02868"/>
<dbReference type="PANTHER" id="PTHR42837">
    <property type="entry name" value="REGULATOR OF SIGMA-E PROTEASE RSEP"/>
    <property type="match status" value="1"/>
</dbReference>
<evidence type="ECO:0000256" key="6">
    <source>
        <dbReference type="ARBA" id="ARBA00022801"/>
    </source>
</evidence>
<keyword evidence="15" id="KW-1185">Reference proteome</keyword>
<keyword evidence="7" id="KW-0862">Zinc</keyword>
<keyword evidence="10 12" id="KW-0472">Membrane</keyword>
<evidence type="ECO:0000313" key="15">
    <source>
        <dbReference type="Proteomes" id="UP000322214"/>
    </source>
</evidence>
<evidence type="ECO:0000256" key="12">
    <source>
        <dbReference type="SAM" id="Phobius"/>
    </source>
</evidence>
<dbReference type="EMBL" id="CP042912">
    <property type="protein sequence ID" value="QEG20981.1"/>
    <property type="molecule type" value="Genomic_DNA"/>
</dbReference>
<evidence type="ECO:0000256" key="11">
    <source>
        <dbReference type="SAM" id="MobiDB-lite"/>
    </source>
</evidence>
<dbReference type="Pfam" id="PF02163">
    <property type="entry name" value="Peptidase_M50"/>
    <property type="match status" value="1"/>
</dbReference>
<keyword evidence="4 14" id="KW-0645">Protease</keyword>
<evidence type="ECO:0000256" key="3">
    <source>
        <dbReference type="ARBA" id="ARBA00007931"/>
    </source>
</evidence>
<dbReference type="SUPFAM" id="SSF50156">
    <property type="entry name" value="PDZ domain-like"/>
    <property type="match status" value="2"/>
</dbReference>
<evidence type="ECO:0000256" key="8">
    <source>
        <dbReference type="ARBA" id="ARBA00022989"/>
    </source>
</evidence>
<dbReference type="CDD" id="cd06163">
    <property type="entry name" value="S2P-M50_PDZ_RseP-like"/>
    <property type="match status" value="1"/>
</dbReference>
<dbReference type="RefSeq" id="WP_075085095.1">
    <property type="nucleotide sequence ID" value="NZ_CP042912.1"/>
</dbReference>
<sequence length="705" mass="77100">MDFSLIVLAADDVSYWLQLSTWWAIAQVVLGLGFVIFVHELGHFLVAKACGVKCEKFYVGFDVPIKIFGRQILPAALFRKQIGETEYGIGMVPFGGYVKMLGQDDNPGNIEREIQRSRGDDGQAESAGYVDRNELDPRSYRAKTVPQRMAIISAGVIFNLIFAILFAALAFKFGVDYDPASIGSVVGGGPAWEQNLAGSELTRVGDEPVKKDRYFTWGDMAQEIIFSADEGPVEFDLKRDGADEATTVAVTARKGMRRDMPDLPLLGLGPQMIAEVGSDDAIPGNPAMNASPPLKKGDVILEINGTKIDRVAMLRQQMYVNASEPVELLVERTTGEKESETKDQIKVSIDHNPAREIGFGIEWGTVAAIQTGSPADGVFEKGDEILSVVGLEDIGPLTFDFEMSRHLAEGGGELEFLIKRAGQETSVKVTPVPSKSMSSVGSIGVLAIDSIGIAVKVSDRVGNIDPTSKLAQSGIKSGDQIVKVTYLLSEADQKEKWFEKMHEKEVELEDTSFAEIFEMVQKLPAGTEFAIDFKSGETIKSVTIKSTKSDRHYLAMRGFSLTGLQWHYQSPTWSDAFSNGAKQVRNDASRVWRFLKKLVTGKLSVTNMGGPGMIAVAATSEASQGTSRLLLFLTLLSANLAIVNFLPIPVLDGGHMMFLAYEGLFRRPVTEKVEILLTYGGLFFILGLMIFVTVMDVGRISKFFF</sequence>
<dbReference type="AlphaFoldDB" id="A0A5B9PD57"/>
<name>A0A5B9PD57_9BACT</name>
<dbReference type="GO" id="GO:0016020">
    <property type="term" value="C:membrane"/>
    <property type="evidence" value="ECO:0007669"/>
    <property type="project" value="UniProtKB-SubCell"/>
</dbReference>
<dbReference type="Gene3D" id="2.30.42.10">
    <property type="match status" value="1"/>
</dbReference>
<feature type="transmembrane region" description="Helical" evidence="12">
    <location>
        <begin position="20"/>
        <end position="38"/>
    </location>
</feature>
<dbReference type="PROSITE" id="PS50106">
    <property type="entry name" value="PDZ"/>
    <property type="match status" value="2"/>
</dbReference>
<feature type="domain" description="PDZ" evidence="13">
    <location>
        <begin position="249"/>
        <end position="308"/>
    </location>
</feature>
<dbReference type="InterPro" id="IPR004387">
    <property type="entry name" value="Pept_M50_Zn"/>
</dbReference>
<dbReference type="OrthoDB" id="9782003at2"/>
<evidence type="ECO:0000256" key="5">
    <source>
        <dbReference type="ARBA" id="ARBA00022692"/>
    </source>
</evidence>
<keyword evidence="5 12" id="KW-0812">Transmembrane</keyword>
<gene>
    <name evidence="14" type="ORF">MFFC18_08320</name>
</gene>
<evidence type="ECO:0000256" key="10">
    <source>
        <dbReference type="ARBA" id="ARBA00023136"/>
    </source>
</evidence>
<evidence type="ECO:0000256" key="2">
    <source>
        <dbReference type="ARBA" id="ARBA00004141"/>
    </source>
</evidence>
<keyword evidence="8 12" id="KW-1133">Transmembrane helix</keyword>
<evidence type="ECO:0000256" key="1">
    <source>
        <dbReference type="ARBA" id="ARBA00001947"/>
    </source>
</evidence>
<comment type="cofactor">
    <cofactor evidence="1">
        <name>Zn(2+)</name>
        <dbReference type="ChEBI" id="CHEBI:29105"/>
    </cofactor>
</comment>
<evidence type="ECO:0000256" key="7">
    <source>
        <dbReference type="ARBA" id="ARBA00022833"/>
    </source>
</evidence>
<reference evidence="14 15" key="1">
    <citation type="submission" date="2019-08" db="EMBL/GenBank/DDBJ databases">
        <title>Deep-cultivation of Planctomycetes and their phenomic and genomic characterization uncovers novel biology.</title>
        <authorList>
            <person name="Wiegand S."/>
            <person name="Jogler M."/>
            <person name="Boedeker C."/>
            <person name="Pinto D."/>
            <person name="Vollmers J."/>
            <person name="Rivas-Marin E."/>
            <person name="Kohn T."/>
            <person name="Peeters S.H."/>
            <person name="Heuer A."/>
            <person name="Rast P."/>
            <person name="Oberbeckmann S."/>
            <person name="Bunk B."/>
            <person name="Jeske O."/>
            <person name="Meyerdierks A."/>
            <person name="Storesund J.E."/>
            <person name="Kallscheuer N."/>
            <person name="Luecker S."/>
            <person name="Lage O.M."/>
            <person name="Pohl T."/>
            <person name="Merkel B.J."/>
            <person name="Hornburger P."/>
            <person name="Mueller R.-W."/>
            <person name="Bruemmer F."/>
            <person name="Labrenz M."/>
            <person name="Spormann A.M."/>
            <person name="Op den Camp H."/>
            <person name="Overmann J."/>
            <person name="Amann R."/>
            <person name="Jetten M.S.M."/>
            <person name="Mascher T."/>
            <person name="Medema M.H."/>
            <person name="Devos D.P."/>
            <person name="Kaster A.-K."/>
            <person name="Ovreas L."/>
            <person name="Rohde M."/>
            <person name="Galperin M.Y."/>
            <person name="Jogler C."/>
        </authorList>
    </citation>
    <scope>NUCLEOTIDE SEQUENCE [LARGE SCALE GENOMIC DNA]</scope>
    <source>
        <strain evidence="14 15">FC18</strain>
    </source>
</reference>
<dbReference type="GO" id="GO:0006508">
    <property type="term" value="P:proteolysis"/>
    <property type="evidence" value="ECO:0007669"/>
    <property type="project" value="UniProtKB-KW"/>
</dbReference>
<dbReference type="Proteomes" id="UP000322214">
    <property type="component" value="Chromosome"/>
</dbReference>
<proteinExistence type="inferred from homology"/>
<dbReference type="GO" id="GO:0004222">
    <property type="term" value="F:metalloendopeptidase activity"/>
    <property type="evidence" value="ECO:0007669"/>
    <property type="project" value="InterPro"/>
</dbReference>
<evidence type="ECO:0000256" key="4">
    <source>
        <dbReference type="ARBA" id="ARBA00022670"/>
    </source>
</evidence>
<feature type="region of interest" description="Disordered" evidence="11">
    <location>
        <begin position="109"/>
        <end position="128"/>
    </location>
</feature>